<proteinExistence type="predicted"/>
<feature type="coiled-coil region" evidence="1">
    <location>
        <begin position="314"/>
        <end position="341"/>
    </location>
</feature>
<feature type="compositionally biased region" description="Basic and acidic residues" evidence="2">
    <location>
        <begin position="430"/>
        <end position="443"/>
    </location>
</feature>
<dbReference type="EMBL" id="CAXITT010000046">
    <property type="protein sequence ID" value="CAL1529308.1"/>
    <property type="molecule type" value="Genomic_DNA"/>
</dbReference>
<evidence type="ECO:0000313" key="3">
    <source>
        <dbReference type="EMBL" id="CAL1529308.1"/>
    </source>
</evidence>
<evidence type="ECO:0000256" key="1">
    <source>
        <dbReference type="SAM" id="Coils"/>
    </source>
</evidence>
<protein>
    <submittedName>
        <fullName evidence="3">Uncharacterized protein</fullName>
    </submittedName>
</protein>
<keyword evidence="4" id="KW-1185">Reference proteome</keyword>
<evidence type="ECO:0000256" key="2">
    <source>
        <dbReference type="SAM" id="MobiDB-lite"/>
    </source>
</evidence>
<feature type="region of interest" description="Disordered" evidence="2">
    <location>
        <begin position="225"/>
        <end position="252"/>
    </location>
</feature>
<organism evidence="3 4">
    <name type="scientific">Lymnaea stagnalis</name>
    <name type="common">Great pond snail</name>
    <name type="synonym">Helix stagnalis</name>
    <dbReference type="NCBI Taxonomy" id="6523"/>
    <lineage>
        <taxon>Eukaryota</taxon>
        <taxon>Metazoa</taxon>
        <taxon>Spiralia</taxon>
        <taxon>Lophotrochozoa</taxon>
        <taxon>Mollusca</taxon>
        <taxon>Gastropoda</taxon>
        <taxon>Heterobranchia</taxon>
        <taxon>Euthyneura</taxon>
        <taxon>Panpulmonata</taxon>
        <taxon>Hygrophila</taxon>
        <taxon>Lymnaeoidea</taxon>
        <taxon>Lymnaeidae</taxon>
        <taxon>Lymnaea</taxon>
    </lineage>
</organism>
<gene>
    <name evidence="3" type="ORF">GSLYS_00003463001</name>
</gene>
<comment type="caution">
    <text evidence="3">The sequence shown here is derived from an EMBL/GenBank/DDBJ whole genome shotgun (WGS) entry which is preliminary data.</text>
</comment>
<sequence length="575" mass="64800">MATRNQMSLVVLKLQLLEDELGKLYQGVELYCSDVINKGADSIRSRVKQEEAIDEFRLAYDTALNFMKKNIMEMEKFTKVPEITQRLKKNGPADTPMFKVISNLQTLRYLKQQFQEMIANLLAEMLQLGNRFLTHQSSGNPAQGFQGANPNTRRGSHTAPIVNVAFATSDNPTAGIGARRASIDTPRHANSKPNLDKRRASYDVHRQNPGLQRWRNEVENAIPESHPAGQDAEVPKSTAARQNQDAQRPISEFPRKSFAEVSRQLEACLVFVMEKRLEIGETDRNEFSDILSLFDGERLSKFMPAKPQLPFSMVSKQDHLIDKLIERIDLLERQISDKSSDLICLEAAVDPLVTDVNEVKSKCEDLEDVATVQYEAVAHLNETVTSMNRDLVDLQQRFESFLRIFAASRSETTKQYVNFDRRMSDVEKTKDGLGKFSGGEKSHQSPVPHQSAPVKGSTVEGRSPIDEADGADEVFDSDKKKTVKFTDMDPETQTDVASDPDRDLSKLRKRKDTYLAGFKEESRKNGMEVGEQIKEIEAKLLAMQKSKRDTVHKASTLFTNGNFGKSSPYELTSNV</sequence>
<dbReference type="AlphaFoldDB" id="A0AAV2H6T9"/>
<name>A0AAV2H6T9_LYMST</name>
<feature type="region of interest" description="Disordered" evidence="2">
    <location>
        <begin position="430"/>
        <end position="472"/>
    </location>
</feature>
<reference evidence="3 4" key="1">
    <citation type="submission" date="2024-04" db="EMBL/GenBank/DDBJ databases">
        <authorList>
            <consortium name="Genoscope - CEA"/>
            <person name="William W."/>
        </authorList>
    </citation>
    <scope>NUCLEOTIDE SEQUENCE [LARGE SCALE GENOMIC DNA]</scope>
</reference>
<accession>A0AAV2H6T9</accession>
<evidence type="ECO:0000313" key="4">
    <source>
        <dbReference type="Proteomes" id="UP001497497"/>
    </source>
</evidence>
<dbReference type="Proteomes" id="UP001497497">
    <property type="component" value="Unassembled WGS sequence"/>
</dbReference>
<keyword evidence="1" id="KW-0175">Coiled coil</keyword>